<gene>
    <name evidence="1" type="ORF">EHF44_00960</name>
</gene>
<dbReference type="AlphaFoldDB" id="A0A3G8GXL6"/>
<dbReference type="KEGG" id="cpau:EHF44_00960"/>
<proteinExistence type="predicted"/>
<dbReference type="EMBL" id="CP033968">
    <property type="protein sequence ID" value="AZG12082.1"/>
    <property type="molecule type" value="Genomic_DNA"/>
</dbReference>
<protein>
    <submittedName>
        <fullName evidence="1">DUF2591 domain-containing protein</fullName>
    </submittedName>
</protein>
<dbReference type="OrthoDB" id="8564427at2"/>
<name>A0A3G8GXL6_9BURK</name>
<sequence length="239" mass="26179">MKVQQTYHIVCAIRGELIDYSSGRSGLCDFYMGTVDSESGRLSLDRTDREVSLFVKDGTPLCCIQVGDSWKNYPVTEEGVAVLTRDALKALIEATSPKGLAGEPRKLSNGMVLVKVQEASEAVLDWAVAMCEGMDPSGGGIYDPVNNFIAWRSISRRADFSRNAALALPIIEREDMWVASARYMAPSAVPRPERAWMAKSLNSAPHEPSYGPTLLIAAMRCYVTSKLGEQIEVPAKLLM</sequence>
<reference evidence="2" key="1">
    <citation type="submission" date="2018-11" db="EMBL/GenBank/DDBJ databases">
        <title>FDA dAtabase for Regulatory Grade micrObial Sequences (FDA-ARGOS): Supporting development and validation of Infectious Disease Dx tests.</title>
        <authorList>
            <person name="Goldberg B."/>
            <person name="Campos J."/>
            <person name="Tallon L."/>
            <person name="Sadzewicz L."/>
            <person name="Zhao X."/>
            <person name="Vavikolanu K."/>
            <person name="Mehta A."/>
            <person name="Aluvathingal J."/>
            <person name="Nadendla S."/>
            <person name="Geyer C."/>
            <person name="Nandy P."/>
            <person name="Yan Y."/>
            <person name="Sichtig H."/>
        </authorList>
    </citation>
    <scope>NUCLEOTIDE SEQUENCE [LARGE SCALE GENOMIC DNA]</scope>
    <source>
        <strain evidence="2">FDAARGOS_614</strain>
        <plasmid evidence="2">unnamed1</plasmid>
    </source>
</reference>
<evidence type="ECO:0000313" key="2">
    <source>
        <dbReference type="Proteomes" id="UP000270411"/>
    </source>
</evidence>
<dbReference type="Pfam" id="PF10765">
    <property type="entry name" value="Phage_P22_NinX"/>
    <property type="match status" value="1"/>
</dbReference>
<keyword evidence="1" id="KW-0614">Plasmid</keyword>
<accession>A0A3G8GXL6</accession>
<dbReference type="InterPro" id="IPR019701">
    <property type="entry name" value="Phage_P22_NinX"/>
</dbReference>
<evidence type="ECO:0000313" key="1">
    <source>
        <dbReference type="EMBL" id="AZG12082.1"/>
    </source>
</evidence>
<geneLocation type="plasmid" evidence="1">
    <name>unnamed1</name>
</geneLocation>
<dbReference type="Proteomes" id="UP000270411">
    <property type="component" value="Plasmid unnamed1"/>
</dbReference>
<organism evidence="1 2">
    <name type="scientific">Cupriavidus pauculus</name>
    <dbReference type="NCBI Taxonomy" id="82633"/>
    <lineage>
        <taxon>Bacteria</taxon>
        <taxon>Pseudomonadati</taxon>
        <taxon>Pseudomonadota</taxon>
        <taxon>Betaproteobacteria</taxon>
        <taxon>Burkholderiales</taxon>
        <taxon>Burkholderiaceae</taxon>
        <taxon>Cupriavidus</taxon>
    </lineage>
</organism>
<dbReference type="RefSeq" id="WP_017512766.1">
    <property type="nucleotide sequence ID" value="NZ_CP033968.1"/>
</dbReference>